<accession>A0A150GMZ3</accession>
<keyword evidence="1" id="KW-0472">Membrane</keyword>
<keyword evidence="4" id="KW-1185">Reference proteome</keyword>
<comment type="caution">
    <text evidence="3">The sequence shown here is derived from an EMBL/GenBank/DDBJ whole genome shotgun (WGS) entry which is preliminary data.</text>
</comment>
<dbReference type="Proteomes" id="UP000075714">
    <property type="component" value="Unassembled WGS sequence"/>
</dbReference>
<reference evidence="4" key="1">
    <citation type="journal article" date="2016" name="Nat. Commun.">
        <title>The Gonium pectorale genome demonstrates co-option of cell cycle regulation during the evolution of multicellularity.</title>
        <authorList>
            <person name="Hanschen E.R."/>
            <person name="Marriage T.N."/>
            <person name="Ferris P.J."/>
            <person name="Hamaji T."/>
            <person name="Toyoda A."/>
            <person name="Fujiyama A."/>
            <person name="Neme R."/>
            <person name="Noguchi H."/>
            <person name="Minakuchi Y."/>
            <person name="Suzuki M."/>
            <person name="Kawai-Toyooka H."/>
            <person name="Smith D.R."/>
            <person name="Sparks H."/>
            <person name="Anderson J."/>
            <person name="Bakaric R."/>
            <person name="Luria V."/>
            <person name="Karger A."/>
            <person name="Kirschner M.W."/>
            <person name="Durand P.M."/>
            <person name="Michod R.E."/>
            <person name="Nozaki H."/>
            <person name="Olson B.J."/>
        </authorList>
    </citation>
    <scope>NUCLEOTIDE SEQUENCE [LARGE SCALE GENOMIC DNA]</scope>
    <source>
        <strain evidence="4">NIES-2863</strain>
    </source>
</reference>
<feature type="transmembrane region" description="Helical" evidence="1">
    <location>
        <begin position="69"/>
        <end position="86"/>
    </location>
</feature>
<feature type="transmembrane region" description="Helical" evidence="1">
    <location>
        <begin position="93"/>
        <end position="112"/>
    </location>
</feature>
<dbReference type="PANTHER" id="PTHR33741">
    <property type="entry name" value="TRANSMEMBRANE PROTEIN DDB_G0269096-RELATED"/>
    <property type="match status" value="1"/>
</dbReference>
<dbReference type="Pfam" id="PF04982">
    <property type="entry name" value="TM_HPP"/>
    <property type="match status" value="1"/>
</dbReference>
<feature type="transmembrane region" description="Helical" evidence="1">
    <location>
        <begin position="124"/>
        <end position="141"/>
    </location>
</feature>
<sequence>MKERTSPSVREAAAAAFASGASASPAAPEAAAAAAALPLGFRARVVSYFTKWGGVGDTLMPPDAPVDVFWSWLGAFLSIAAVALLQQYLTPHISLPLMIASFGASAVLVFGVPASKLAQPRNFLGGQVISAFVGVLVRLAFSSAPHLVWLSAALGMSLALAAMQLTRTTHPPGGASALIAASAASIGPWHGFKFVLTVFFGSMVMLVIGLTVNNLSNRRRYPTYWLGKYNGGNGQQQFNAYHGNDPAQQGWTYTGHNSNSRVAFYENDTGVKMDYYYTTGTTKTSMEHPARGSTQLFRRDLSEGEYNAVLDNPRVHTGKGYYTKK</sequence>
<feature type="transmembrane region" description="Helical" evidence="1">
    <location>
        <begin position="148"/>
        <end position="166"/>
    </location>
</feature>
<keyword evidence="1" id="KW-1133">Transmembrane helix</keyword>
<organism evidence="3 4">
    <name type="scientific">Gonium pectorale</name>
    <name type="common">Green alga</name>
    <dbReference type="NCBI Taxonomy" id="33097"/>
    <lineage>
        <taxon>Eukaryota</taxon>
        <taxon>Viridiplantae</taxon>
        <taxon>Chlorophyta</taxon>
        <taxon>core chlorophytes</taxon>
        <taxon>Chlorophyceae</taxon>
        <taxon>CS clade</taxon>
        <taxon>Chlamydomonadales</taxon>
        <taxon>Volvocaceae</taxon>
        <taxon>Gonium</taxon>
    </lineage>
</organism>
<evidence type="ECO:0000259" key="2">
    <source>
        <dbReference type="Pfam" id="PF04982"/>
    </source>
</evidence>
<proteinExistence type="predicted"/>
<feature type="domain" description="HPP transmembrane region" evidence="2">
    <location>
        <begin position="64"/>
        <end position="222"/>
    </location>
</feature>
<dbReference type="STRING" id="33097.A0A150GMZ3"/>
<dbReference type="EMBL" id="LSYV01000014">
    <property type="protein sequence ID" value="KXZ51161.1"/>
    <property type="molecule type" value="Genomic_DNA"/>
</dbReference>
<name>A0A150GMZ3_GONPE</name>
<evidence type="ECO:0000313" key="4">
    <source>
        <dbReference type="Proteomes" id="UP000075714"/>
    </source>
</evidence>
<gene>
    <name evidence="3" type="ORF">GPECTOR_13g648</name>
</gene>
<dbReference type="InterPro" id="IPR007065">
    <property type="entry name" value="HPP"/>
</dbReference>
<protein>
    <recommendedName>
        <fullName evidence="2">HPP transmembrane region domain-containing protein</fullName>
    </recommendedName>
</protein>
<keyword evidence="1" id="KW-0812">Transmembrane</keyword>
<feature type="transmembrane region" description="Helical" evidence="1">
    <location>
        <begin position="194"/>
        <end position="212"/>
    </location>
</feature>
<dbReference type="OrthoDB" id="2016548at2759"/>
<dbReference type="InterPro" id="IPR058581">
    <property type="entry name" value="TM_HPP"/>
</dbReference>
<dbReference type="PANTHER" id="PTHR33741:SF5">
    <property type="entry name" value="TRANSMEMBRANE PROTEIN DDB_G0269096-RELATED"/>
    <property type="match status" value="1"/>
</dbReference>
<evidence type="ECO:0000313" key="3">
    <source>
        <dbReference type="EMBL" id="KXZ51161.1"/>
    </source>
</evidence>
<evidence type="ECO:0000256" key="1">
    <source>
        <dbReference type="SAM" id="Phobius"/>
    </source>
</evidence>
<dbReference type="AlphaFoldDB" id="A0A150GMZ3"/>